<dbReference type="SUPFAM" id="SSF50630">
    <property type="entry name" value="Acid proteases"/>
    <property type="match status" value="1"/>
</dbReference>
<reference evidence="2 3" key="1">
    <citation type="submission" date="2014-11" db="EMBL/GenBank/DDBJ databases">
        <authorList>
            <person name="Zhu J."/>
            <person name="Qi W."/>
            <person name="Song R."/>
        </authorList>
    </citation>
    <scope>NUCLEOTIDE SEQUENCE [LARGE SCALE GENOMIC DNA]</scope>
</reference>
<accession>A0A0G4EG65</accession>
<dbReference type="PhylomeDB" id="A0A0G4EG65"/>
<sequence>MRGTESVPKEYLATELFLNGEYLRFLVDTGSTQSILTSDTVSSLGAALKEQDRETYTAAGLPVKTGVARVEGVRVGGGAEGGMEVSLDAAVLTQAGVLPAGVAGLLGLDFLSQFGAIDVDFLEGKIKLYPKGQAAAAKAALQEAAADRKDLSLIATPVSSLPGPLLAIDGALSEQEAPVTAVLDLGSTYSIVNWPAARSVGIDREAEGVQRGVMKATGIDGAPIEVDRAAFPLCGVKGTDGALKAFKRDVKLNVADFPWFARAGLADKPAMLLGLDVLGAGRLLLNFEDQTLSLLRAPIAEKKKDVPISVSSISTSTADMDTKAADTAAAQQDAETKERIQVEFQSMQQKLAQRAVKFSELQDELKTAGVSYKDCRSTDELIRRVAETRVRGAAVVKKEQEEKAPPDPTAERMNAAVERLTNEFRSLDERGKRAMIESMATKLAESGMDKQFTKASELIREYARYEVSLQGKPTGERKKSKNEGTMSITNYSDEARRIKLEFDKVPEADKPLKLEEYKRELDERGVDYQDCTVERELINRLAYARVFGKPKGQPQRRRPDVVQESPMGYSDSSGLVSLFDSPFDRIFEEFFGDSWPFGSLSGGIVRGGPMGGMQQPGGRQINIFTEEGGDQQQQREQINVREEGEKPSPTPSPEELIAKETDADLKKFVDRTVGDSAGQKFLAKSLQDPTLRSLLKDVAQNGYDAVKARYKDDAKGLYFLERFRELNII</sequence>
<dbReference type="InParanoid" id="A0A0G4EG65"/>
<dbReference type="CDD" id="cd05483">
    <property type="entry name" value="retropepsin_like_bacteria"/>
    <property type="match status" value="1"/>
</dbReference>
<keyword evidence="3" id="KW-1185">Reference proteome</keyword>
<dbReference type="Proteomes" id="UP000041254">
    <property type="component" value="Unassembled WGS sequence"/>
</dbReference>
<evidence type="ECO:0008006" key="4">
    <source>
        <dbReference type="Google" id="ProtNLM"/>
    </source>
</evidence>
<organism evidence="2 3">
    <name type="scientific">Vitrella brassicaformis (strain CCMP3155)</name>
    <dbReference type="NCBI Taxonomy" id="1169540"/>
    <lineage>
        <taxon>Eukaryota</taxon>
        <taxon>Sar</taxon>
        <taxon>Alveolata</taxon>
        <taxon>Colpodellida</taxon>
        <taxon>Vitrellaceae</taxon>
        <taxon>Vitrella</taxon>
    </lineage>
</organism>
<dbReference type="Pfam" id="PF13650">
    <property type="entry name" value="Asp_protease_2"/>
    <property type="match status" value="1"/>
</dbReference>
<dbReference type="InterPro" id="IPR021109">
    <property type="entry name" value="Peptidase_aspartic_dom_sf"/>
</dbReference>
<dbReference type="VEuPathDB" id="CryptoDB:Vbra_7385"/>
<name>A0A0G4EG65_VITBC</name>
<protein>
    <recommendedName>
        <fullName evidence="4">Peptidase A2 domain-containing protein</fullName>
    </recommendedName>
</protein>
<dbReference type="EMBL" id="CDMY01000225">
    <property type="protein sequence ID" value="CEL94712.1"/>
    <property type="molecule type" value="Genomic_DNA"/>
</dbReference>
<dbReference type="InterPro" id="IPR034122">
    <property type="entry name" value="Retropepsin-like_bacterial"/>
</dbReference>
<evidence type="ECO:0000256" key="1">
    <source>
        <dbReference type="SAM" id="MobiDB-lite"/>
    </source>
</evidence>
<evidence type="ECO:0000313" key="3">
    <source>
        <dbReference type="Proteomes" id="UP000041254"/>
    </source>
</evidence>
<dbReference type="STRING" id="1169540.A0A0G4EG65"/>
<dbReference type="Gene3D" id="2.40.70.10">
    <property type="entry name" value="Acid Proteases"/>
    <property type="match status" value="2"/>
</dbReference>
<proteinExistence type="predicted"/>
<dbReference type="AlphaFoldDB" id="A0A0G4EG65"/>
<dbReference type="OrthoDB" id="361933at2759"/>
<gene>
    <name evidence="2" type="ORF">Vbra_7385</name>
</gene>
<evidence type="ECO:0000313" key="2">
    <source>
        <dbReference type="EMBL" id="CEL94712.1"/>
    </source>
</evidence>
<feature type="region of interest" description="Disordered" evidence="1">
    <location>
        <begin position="549"/>
        <end position="571"/>
    </location>
</feature>